<organism evidence="2">
    <name type="scientific">viral metagenome</name>
    <dbReference type="NCBI Taxonomy" id="1070528"/>
    <lineage>
        <taxon>unclassified sequences</taxon>
        <taxon>metagenomes</taxon>
        <taxon>organismal metagenomes</taxon>
    </lineage>
</organism>
<feature type="region of interest" description="Disordered" evidence="1">
    <location>
        <begin position="703"/>
        <end position="728"/>
    </location>
</feature>
<accession>A0A6C0JIP8</accession>
<feature type="compositionally biased region" description="Polar residues" evidence="1">
    <location>
        <begin position="1016"/>
        <end position="1026"/>
    </location>
</feature>
<sequence>MNLVKIINLYNILIKIIYSYYMIGGRINTINNFRNIISSGNFGNVNLEDFKGDNMVPMDGITMVNQIQKLDSVHDFGGSRGNNLATDALSKSRDSVNFSFNQMILFFIQKYSFNNNNLKIQEIPIQNFSNFSYPGRGQVQRVADDVENYCFLLAMKESLQTNNMNFNINYNFQSLDKNNITGLTTIKNILAEFFNNYIDEDGSEKINFIVDTPGDVTKILKSDRTELTNRFAYILTQESAHDSAKGKPTSLEPTVLNEAYQGNAFVETYLDNNRSSRTYTTGLGVGNFESNFTITFSGLGYVPSPKEHFSTKVNYTKNNNFNQTIDCTLNGLIHPTNVPQITKAVNAFIKNSNLRISQQTQNTLNTTNPITDFYDNFKIPNNNYNYTPDVQNALDFNFTKKRAGDGLQAKIVQLINSQTFRGLTCYKMAAVRRGTGGCDTNRIITIRKAVLVTVDRVLFSYCIKNRIPAIFSGTNCILSFNPTRTQSFEQSGGKLSSMSMSMSLPLLEIKPKNITNGRKSFKKLDYQKGGTTETDIVDIITDIPFSLFKLMPRILFERVNRVSWAIVKARYMTISNDTVITRYGNGRSCIYYHNYPRQFWNRDDYNLIVTDGHGYNALDEDYVIWLDDILNVYKEQTTNNITFNIETRFIGFKYTQNHPTFDEDDIEKIIKDTGNIKTRLQEQLRRENLNLDVDSVRIFLSESSDDSNQDADESTQSAGAKDDDDYNSPEKLIIPDNPKLNVFLNFFYNNDISLDKDKLTTNNFLALSAYLCVFDRYEINMCFDNDKYEEDFIKISETLPEVSNKISMYLFFKFLLEDFSTQHDKICYGLMEYFINNGDANNNYFAIADDLQSQIYYIYCDEIVRPYYVNEIIEQNISDGTINTEDPIFINTKTYFEQLYSRINEKNIEITTYLNEPARQDNIEGNIELEKYIKTYFNMYGFMNMTTEFIDSVFEPESEAIKENDDTNAIAKGIPGLSTQERMQRIEEQQSRFASTPLKSSPVPKSSLSPFDPSKQKTSLDVSTFSDGDASNMVTSKLSSNIGRGGKTKKYRKNKNKHLKSNKNKKYFSRQKRKTRKNRKNKYNKKTKRFNK</sequence>
<evidence type="ECO:0000256" key="1">
    <source>
        <dbReference type="SAM" id="MobiDB-lite"/>
    </source>
</evidence>
<name>A0A6C0JIP8_9ZZZZ</name>
<feature type="region of interest" description="Disordered" evidence="1">
    <location>
        <begin position="985"/>
        <end position="1092"/>
    </location>
</feature>
<dbReference type="EMBL" id="MN740395">
    <property type="protein sequence ID" value="QHU04307.1"/>
    <property type="molecule type" value="Genomic_DNA"/>
</dbReference>
<proteinExistence type="predicted"/>
<dbReference type="AlphaFoldDB" id="A0A6C0JIP8"/>
<evidence type="ECO:0000313" key="2">
    <source>
        <dbReference type="EMBL" id="QHU04307.1"/>
    </source>
</evidence>
<feature type="compositionally biased region" description="Low complexity" evidence="1">
    <location>
        <begin position="995"/>
        <end position="1010"/>
    </location>
</feature>
<feature type="compositionally biased region" description="Polar residues" evidence="1">
    <location>
        <begin position="1032"/>
        <end position="1042"/>
    </location>
</feature>
<feature type="compositionally biased region" description="Acidic residues" evidence="1">
    <location>
        <begin position="703"/>
        <end position="713"/>
    </location>
</feature>
<feature type="compositionally biased region" description="Basic residues" evidence="1">
    <location>
        <begin position="1046"/>
        <end position="1092"/>
    </location>
</feature>
<reference evidence="2" key="1">
    <citation type="journal article" date="2020" name="Nature">
        <title>Giant virus diversity and host interactions through global metagenomics.</title>
        <authorList>
            <person name="Schulz F."/>
            <person name="Roux S."/>
            <person name="Paez-Espino D."/>
            <person name="Jungbluth S."/>
            <person name="Walsh D.A."/>
            <person name="Denef V.J."/>
            <person name="McMahon K.D."/>
            <person name="Konstantinidis K.T."/>
            <person name="Eloe-Fadrosh E.A."/>
            <person name="Kyrpides N.C."/>
            <person name="Woyke T."/>
        </authorList>
    </citation>
    <scope>NUCLEOTIDE SEQUENCE</scope>
    <source>
        <strain evidence="2">GVMAG-M-3300027708-39</strain>
    </source>
</reference>
<protein>
    <submittedName>
        <fullName evidence="2">Uncharacterized protein</fullName>
    </submittedName>
</protein>